<sequence>MDISTKRKDPNYKRMAIACFIQAVYLLELDRQEKRTAENGLAPKWWQTFKYKLT</sequence>
<evidence type="ECO:0000313" key="1">
    <source>
        <dbReference type="EMBL" id="WOL01181.1"/>
    </source>
</evidence>
<gene>
    <name evidence="1" type="ORF">Cni_G09895</name>
</gene>
<keyword evidence="2" id="KW-1185">Reference proteome</keyword>
<name>A0AAQ3K8Y7_9LILI</name>
<dbReference type="PANTHER" id="PTHR31479:SF3">
    <property type="entry name" value="ALPHA_BETA-HYDROLASES SUPERFAMILY PROTEIN"/>
    <property type="match status" value="1"/>
</dbReference>
<organism evidence="1 2">
    <name type="scientific">Canna indica</name>
    <name type="common">Indian-shot</name>
    <dbReference type="NCBI Taxonomy" id="4628"/>
    <lineage>
        <taxon>Eukaryota</taxon>
        <taxon>Viridiplantae</taxon>
        <taxon>Streptophyta</taxon>
        <taxon>Embryophyta</taxon>
        <taxon>Tracheophyta</taxon>
        <taxon>Spermatophyta</taxon>
        <taxon>Magnoliopsida</taxon>
        <taxon>Liliopsida</taxon>
        <taxon>Zingiberales</taxon>
        <taxon>Cannaceae</taxon>
        <taxon>Canna</taxon>
    </lineage>
</organism>
<dbReference type="AlphaFoldDB" id="A0AAQ3K8Y7"/>
<protein>
    <submittedName>
        <fullName evidence="1">Uncharacterized protein</fullName>
    </submittedName>
</protein>
<reference evidence="1 2" key="1">
    <citation type="submission" date="2023-10" db="EMBL/GenBank/DDBJ databases">
        <title>Chromosome-scale genome assembly provides insights into flower coloration mechanisms of Canna indica.</title>
        <authorList>
            <person name="Li C."/>
        </authorList>
    </citation>
    <scope>NUCLEOTIDE SEQUENCE [LARGE SCALE GENOMIC DNA]</scope>
    <source>
        <tissue evidence="1">Flower</tissue>
    </source>
</reference>
<proteinExistence type="predicted"/>
<dbReference type="EMBL" id="CP136892">
    <property type="protein sequence ID" value="WOL01181.1"/>
    <property type="molecule type" value="Genomic_DNA"/>
</dbReference>
<dbReference type="PANTHER" id="PTHR31479">
    <property type="entry name" value="ALPHA/BETA-HYDROLASES SUPERFAMILY PROTEIN"/>
    <property type="match status" value="1"/>
</dbReference>
<dbReference type="Proteomes" id="UP001327560">
    <property type="component" value="Chromosome 3"/>
</dbReference>
<accession>A0AAQ3K8Y7</accession>
<evidence type="ECO:0000313" key="2">
    <source>
        <dbReference type="Proteomes" id="UP001327560"/>
    </source>
</evidence>